<reference evidence="1 2" key="1">
    <citation type="submission" date="2015-10" db="EMBL/GenBank/DDBJ databases">
        <title>Resequencing of Lactobacillus plantarum WJL strain genome.</title>
        <authorList>
            <person name="Martino M.E."/>
        </authorList>
    </citation>
    <scope>NUCLEOTIDE SEQUENCE [LARGE SCALE GENOMIC DNA]</scope>
    <source>
        <strain evidence="1 2">WJL</strain>
    </source>
</reference>
<comment type="caution">
    <text evidence="1">The sequence shown here is derived from an EMBL/GenBank/DDBJ whole genome shotgun (WGS) entry which is preliminary data.</text>
</comment>
<name>A0A837P9F6_LACPN</name>
<dbReference type="EMBL" id="LKLZ01000003">
    <property type="protein sequence ID" value="KPN43626.1"/>
    <property type="molecule type" value="Genomic_DNA"/>
</dbReference>
<evidence type="ECO:0000313" key="2">
    <source>
        <dbReference type="Proteomes" id="UP000050511"/>
    </source>
</evidence>
<evidence type="ECO:0000313" key="1">
    <source>
        <dbReference type="EMBL" id="KPN43626.1"/>
    </source>
</evidence>
<accession>A0A837P9F6</accession>
<gene>
    <name evidence="1" type="ORF">WJL_0699</name>
</gene>
<dbReference type="Proteomes" id="UP000050511">
    <property type="component" value="Unassembled WGS sequence"/>
</dbReference>
<sequence>MGDCDGNHPFFVCIQDGFGWNKVQYNVAHYSDWGPLMLLFEGTSLG</sequence>
<protein>
    <submittedName>
        <fullName evidence="1">Uncharacterized protein</fullName>
    </submittedName>
</protein>
<proteinExistence type="predicted"/>
<organism evidence="1 2">
    <name type="scientific">Lactiplantibacillus plantarum WJL</name>
    <dbReference type="NCBI Taxonomy" id="1350466"/>
    <lineage>
        <taxon>Bacteria</taxon>
        <taxon>Bacillati</taxon>
        <taxon>Bacillota</taxon>
        <taxon>Bacilli</taxon>
        <taxon>Lactobacillales</taxon>
        <taxon>Lactobacillaceae</taxon>
        <taxon>Lactiplantibacillus</taxon>
    </lineage>
</organism>
<dbReference type="AlphaFoldDB" id="A0A837P9F6"/>